<feature type="domain" description="STAS" evidence="3">
    <location>
        <begin position="19"/>
        <end position="130"/>
    </location>
</feature>
<dbReference type="CDD" id="cd07043">
    <property type="entry name" value="STAS_anti-anti-sigma_factors"/>
    <property type="match status" value="1"/>
</dbReference>
<dbReference type="Pfam" id="PF01740">
    <property type="entry name" value="STAS"/>
    <property type="match status" value="1"/>
</dbReference>
<dbReference type="EMBL" id="JACHJQ010000002">
    <property type="protein sequence ID" value="MBB4905810.1"/>
    <property type="molecule type" value="Genomic_DNA"/>
</dbReference>
<dbReference type="AlphaFoldDB" id="A0A7W7Q2G9"/>
<keyword evidence="5" id="KW-1185">Reference proteome</keyword>
<dbReference type="PANTHER" id="PTHR33495:SF2">
    <property type="entry name" value="ANTI-SIGMA FACTOR ANTAGONIST TM_1081-RELATED"/>
    <property type="match status" value="1"/>
</dbReference>
<dbReference type="Proteomes" id="UP000520767">
    <property type="component" value="Unassembled WGS sequence"/>
</dbReference>
<dbReference type="RefSeq" id="WP_184809989.1">
    <property type="nucleotide sequence ID" value="NZ_JACHJQ010000002.1"/>
</dbReference>
<comment type="caution">
    <text evidence="4">The sequence shown here is derived from an EMBL/GenBank/DDBJ whole genome shotgun (WGS) entry which is preliminary data.</text>
</comment>
<evidence type="ECO:0000256" key="2">
    <source>
        <dbReference type="RuleBase" id="RU003749"/>
    </source>
</evidence>
<evidence type="ECO:0000256" key="1">
    <source>
        <dbReference type="ARBA" id="ARBA00009013"/>
    </source>
</evidence>
<dbReference type="InterPro" id="IPR036513">
    <property type="entry name" value="STAS_dom_sf"/>
</dbReference>
<dbReference type="GO" id="GO:0043856">
    <property type="term" value="F:anti-sigma factor antagonist activity"/>
    <property type="evidence" value="ECO:0007669"/>
    <property type="project" value="InterPro"/>
</dbReference>
<dbReference type="Gene3D" id="3.30.750.24">
    <property type="entry name" value="STAS domain"/>
    <property type="match status" value="1"/>
</dbReference>
<proteinExistence type="inferred from homology"/>
<evidence type="ECO:0000313" key="4">
    <source>
        <dbReference type="EMBL" id="MBB4905810.1"/>
    </source>
</evidence>
<dbReference type="SUPFAM" id="SSF52091">
    <property type="entry name" value="SpoIIaa-like"/>
    <property type="match status" value="1"/>
</dbReference>
<dbReference type="InterPro" id="IPR002645">
    <property type="entry name" value="STAS_dom"/>
</dbReference>
<accession>A0A7W7Q2G9</accession>
<dbReference type="PANTHER" id="PTHR33495">
    <property type="entry name" value="ANTI-SIGMA FACTOR ANTAGONIST TM_1081-RELATED-RELATED"/>
    <property type="match status" value="1"/>
</dbReference>
<name>A0A7W7Q2G9_9PSEU</name>
<organism evidence="4 5">
    <name type="scientific">Actinophytocola algeriensis</name>
    <dbReference type="NCBI Taxonomy" id="1768010"/>
    <lineage>
        <taxon>Bacteria</taxon>
        <taxon>Bacillati</taxon>
        <taxon>Actinomycetota</taxon>
        <taxon>Actinomycetes</taxon>
        <taxon>Pseudonocardiales</taxon>
        <taxon>Pseudonocardiaceae</taxon>
    </lineage>
</organism>
<dbReference type="InterPro" id="IPR003658">
    <property type="entry name" value="Anti-sigma_ant"/>
</dbReference>
<reference evidence="4 5" key="1">
    <citation type="submission" date="2020-08" db="EMBL/GenBank/DDBJ databases">
        <title>Genomic Encyclopedia of Type Strains, Phase III (KMG-III): the genomes of soil and plant-associated and newly described type strains.</title>
        <authorList>
            <person name="Whitman W."/>
        </authorList>
    </citation>
    <scope>NUCLEOTIDE SEQUENCE [LARGE SCALE GENOMIC DNA]</scope>
    <source>
        <strain evidence="4 5">CECT 8960</strain>
    </source>
</reference>
<dbReference type="NCBIfam" id="TIGR00377">
    <property type="entry name" value="ant_ant_sig"/>
    <property type="match status" value="1"/>
</dbReference>
<gene>
    <name evidence="4" type="ORF">FHR82_002027</name>
</gene>
<sequence>MDRPGVIRPANDRPRASRLSVDTREVDGAVVVEVTGEVDLDTAPRLREAIAVALAETAGGRCVLDLTTVGHLDSAGLTALVDATREAAAQQARLRIVVDANRPVIRPIEITGLNQVLHLYESVDEALDESATS</sequence>
<protein>
    <recommendedName>
        <fullName evidence="2">Anti-sigma factor antagonist</fullName>
    </recommendedName>
</protein>
<dbReference type="PROSITE" id="PS50801">
    <property type="entry name" value="STAS"/>
    <property type="match status" value="1"/>
</dbReference>
<comment type="similarity">
    <text evidence="1 2">Belongs to the anti-sigma-factor antagonist family.</text>
</comment>
<evidence type="ECO:0000259" key="3">
    <source>
        <dbReference type="PROSITE" id="PS50801"/>
    </source>
</evidence>
<evidence type="ECO:0000313" key="5">
    <source>
        <dbReference type="Proteomes" id="UP000520767"/>
    </source>
</evidence>